<dbReference type="InterPro" id="IPR007225">
    <property type="entry name" value="EXOC6/Sec15"/>
</dbReference>
<evidence type="ECO:0000259" key="1">
    <source>
        <dbReference type="Pfam" id="PF20651"/>
    </source>
</evidence>
<name>A0A2G9TAQ2_TELCI</name>
<sequence>AIYDCGDVRKFSRALEHRIHQYDRNIQKVCSFHYQGFVDSMKELLLLKERCSDIKQDAAAIDSQIQAASEDLSRKSQEIVKY</sequence>
<protein>
    <recommendedName>
        <fullName evidence="1">Exocyst complex component EXOC6/Sec15 N-terminal domain-containing protein</fullName>
    </recommendedName>
</protein>
<dbReference type="GO" id="GO:0016020">
    <property type="term" value="C:membrane"/>
    <property type="evidence" value="ECO:0007669"/>
    <property type="project" value="TreeGrafter"/>
</dbReference>
<dbReference type="Proteomes" id="UP000230423">
    <property type="component" value="Unassembled WGS sequence"/>
</dbReference>
<dbReference type="PANTHER" id="PTHR12702:SF0">
    <property type="entry name" value="EXOCYST COMPLEX COMPONENT 6"/>
    <property type="match status" value="1"/>
</dbReference>
<dbReference type="AlphaFoldDB" id="A0A2G9TAQ2"/>
<feature type="non-terminal residue" evidence="2">
    <location>
        <position position="1"/>
    </location>
</feature>
<dbReference type="Pfam" id="PF20651">
    <property type="entry name" value="EXOC6_Sec15_N"/>
    <property type="match status" value="1"/>
</dbReference>
<evidence type="ECO:0000313" key="2">
    <source>
        <dbReference type="EMBL" id="PIO54460.1"/>
    </source>
</evidence>
<dbReference type="PANTHER" id="PTHR12702">
    <property type="entry name" value="SEC15"/>
    <property type="match status" value="1"/>
</dbReference>
<evidence type="ECO:0000313" key="3">
    <source>
        <dbReference type="Proteomes" id="UP000230423"/>
    </source>
</evidence>
<reference evidence="2 3" key="1">
    <citation type="submission" date="2015-09" db="EMBL/GenBank/DDBJ databases">
        <title>Draft genome of the parasitic nematode Teladorsagia circumcincta isolate WARC Sus (inbred).</title>
        <authorList>
            <person name="Mitreva M."/>
        </authorList>
    </citation>
    <scope>NUCLEOTIDE SEQUENCE [LARGE SCALE GENOMIC DNA]</scope>
    <source>
        <strain evidence="2 3">S</strain>
    </source>
</reference>
<feature type="domain" description="Exocyst complex component EXOC6/Sec15 N-terminal" evidence="1">
    <location>
        <begin position="15"/>
        <end position="81"/>
    </location>
</feature>
<dbReference type="InterPro" id="IPR048359">
    <property type="entry name" value="EXOC6_Sec15_N"/>
</dbReference>
<feature type="non-terminal residue" evidence="2">
    <location>
        <position position="82"/>
    </location>
</feature>
<gene>
    <name evidence="2" type="ORF">TELCIR_24177</name>
</gene>
<accession>A0A2G9TAQ2</accession>
<dbReference type="GO" id="GO:0006893">
    <property type="term" value="P:Golgi to plasma membrane transport"/>
    <property type="evidence" value="ECO:0007669"/>
    <property type="project" value="TreeGrafter"/>
</dbReference>
<proteinExistence type="predicted"/>
<dbReference type="GO" id="GO:0000145">
    <property type="term" value="C:exocyst"/>
    <property type="evidence" value="ECO:0007669"/>
    <property type="project" value="TreeGrafter"/>
</dbReference>
<dbReference type="OrthoDB" id="10267033at2759"/>
<dbReference type="EMBL" id="KZ396410">
    <property type="protein sequence ID" value="PIO54460.1"/>
    <property type="molecule type" value="Genomic_DNA"/>
</dbReference>
<organism evidence="2 3">
    <name type="scientific">Teladorsagia circumcincta</name>
    <name type="common">Brown stomach worm</name>
    <name type="synonym">Ostertagia circumcincta</name>
    <dbReference type="NCBI Taxonomy" id="45464"/>
    <lineage>
        <taxon>Eukaryota</taxon>
        <taxon>Metazoa</taxon>
        <taxon>Ecdysozoa</taxon>
        <taxon>Nematoda</taxon>
        <taxon>Chromadorea</taxon>
        <taxon>Rhabditida</taxon>
        <taxon>Rhabditina</taxon>
        <taxon>Rhabditomorpha</taxon>
        <taxon>Strongyloidea</taxon>
        <taxon>Trichostrongylidae</taxon>
        <taxon>Teladorsagia</taxon>
    </lineage>
</organism>
<dbReference type="GO" id="GO:0090522">
    <property type="term" value="P:vesicle tethering involved in exocytosis"/>
    <property type="evidence" value="ECO:0007669"/>
    <property type="project" value="InterPro"/>
</dbReference>
<dbReference type="GO" id="GO:0006886">
    <property type="term" value="P:intracellular protein transport"/>
    <property type="evidence" value="ECO:0007669"/>
    <property type="project" value="InterPro"/>
</dbReference>
<keyword evidence="3" id="KW-1185">Reference proteome</keyword>